<dbReference type="Proteomes" id="UP001526426">
    <property type="component" value="Unassembled WGS sequence"/>
</dbReference>
<evidence type="ECO:0000313" key="3">
    <source>
        <dbReference type="Proteomes" id="UP001526426"/>
    </source>
</evidence>
<feature type="domain" description="GGDEF" evidence="1">
    <location>
        <begin position="184"/>
        <end position="314"/>
    </location>
</feature>
<dbReference type="PANTHER" id="PTHR45138:SF9">
    <property type="entry name" value="DIGUANYLATE CYCLASE DGCM-RELATED"/>
    <property type="match status" value="1"/>
</dbReference>
<dbReference type="InterPro" id="IPR035965">
    <property type="entry name" value="PAS-like_dom_sf"/>
</dbReference>
<sequence>MNQKPTYEELQKELELTKAKLKAIFNLIPAHVHILDSQLNIRNANVKPPWLQKLGFEKREDIIGKKCYEVLKKRTNTCPECVAQKCLMSGKIETKISTKEEDSLLKFSTKLYAAPIYNSEGKVMGIIELVVDITDINQNKPEPIYNYLERYGLPYRDVLTGLENRQYFFSSLTREISLAERFCLPLSLLMINIDNFKKVNDHFGISCGDDVLYHIGKILQNFGRFCYPASRYSGDGFCLILPNTNEHHALCLADSLRLKINQFDWQRFELTVSIGGASIQPPLTCSIEELIDAADLSLYRAKLKGRNCVVFASSLTDQLPI</sequence>
<dbReference type="NCBIfam" id="TIGR00254">
    <property type="entry name" value="GGDEF"/>
    <property type="match status" value="1"/>
</dbReference>
<accession>A0ABT3L574</accession>
<dbReference type="InterPro" id="IPR029787">
    <property type="entry name" value="Nucleotide_cyclase"/>
</dbReference>
<comment type="caution">
    <text evidence="2">The sequence shown here is derived from an EMBL/GenBank/DDBJ whole genome shotgun (WGS) entry which is preliminary data.</text>
</comment>
<protein>
    <submittedName>
        <fullName evidence="2">Sensor domain-containing diguanylate cyclase</fullName>
    </submittedName>
</protein>
<dbReference type="InterPro" id="IPR043128">
    <property type="entry name" value="Rev_trsase/Diguanyl_cyclase"/>
</dbReference>
<dbReference type="SUPFAM" id="SSF55073">
    <property type="entry name" value="Nucleotide cyclase"/>
    <property type="match status" value="1"/>
</dbReference>
<dbReference type="Gene3D" id="3.30.70.270">
    <property type="match status" value="1"/>
</dbReference>
<dbReference type="InterPro" id="IPR013656">
    <property type="entry name" value="PAS_4"/>
</dbReference>
<dbReference type="EMBL" id="JAIHOM010000034">
    <property type="protein sequence ID" value="MCW6036342.1"/>
    <property type="molecule type" value="Genomic_DNA"/>
</dbReference>
<keyword evidence="3" id="KW-1185">Reference proteome</keyword>
<dbReference type="CDD" id="cd01949">
    <property type="entry name" value="GGDEF"/>
    <property type="match status" value="1"/>
</dbReference>
<evidence type="ECO:0000313" key="2">
    <source>
        <dbReference type="EMBL" id="MCW6036342.1"/>
    </source>
</evidence>
<dbReference type="InterPro" id="IPR000160">
    <property type="entry name" value="GGDEF_dom"/>
</dbReference>
<dbReference type="Pfam" id="PF00990">
    <property type="entry name" value="GGDEF"/>
    <property type="match status" value="1"/>
</dbReference>
<dbReference type="SUPFAM" id="SSF55785">
    <property type="entry name" value="PYP-like sensor domain (PAS domain)"/>
    <property type="match status" value="1"/>
</dbReference>
<dbReference type="SMART" id="SM00267">
    <property type="entry name" value="GGDEF"/>
    <property type="match status" value="1"/>
</dbReference>
<dbReference type="InterPro" id="IPR050469">
    <property type="entry name" value="Diguanylate_Cyclase"/>
</dbReference>
<dbReference type="PANTHER" id="PTHR45138">
    <property type="entry name" value="REGULATORY COMPONENTS OF SENSORY TRANSDUCTION SYSTEM"/>
    <property type="match status" value="1"/>
</dbReference>
<dbReference type="PROSITE" id="PS50887">
    <property type="entry name" value="GGDEF"/>
    <property type="match status" value="1"/>
</dbReference>
<dbReference type="RefSeq" id="WP_265264098.1">
    <property type="nucleotide sequence ID" value="NZ_JAIHOM010000034.1"/>
</dbReference>
<dbReference type="Pfam" id="PF08448">
    <property type="entry name" value="PAS_4"/>
    <property type="match status" value="1"/>
</dbReference>
<reference evidence="2 3" key="1">
    <citation type="submission" date="2021-08" db="EMBL/GenBank/DDBJ databases">
        <title>Draft genome sequence of Spirulina subsalsa with high tolerance to salinity and hype-accumulation of phycocyanin.</title>
        <authorList>
            <person name="Pei H."/>
            <person name="Jiang L."/>
        </authorList>
    </citation>
    <scope>NUCLEOTIDE SEQUENCE [LARGE SCALE GENOMIC DNA]</scope>
    <source>
        <strain evidence="2 3">FACHB-351</strain>
    </source>
</reference>
<name>A0ABT3L574_9CYAN</name>
<evidence type="ECO:0000259" key="1">
    <source>
        <dbReference type="PROSITE" id="PS50887"/>
    </source>
</evidence>
<dbReference type="Gene3D" id="3.30.450.20">
    <property type="entry name" value="PAS domain"/>
    <property type="match status" value="1"/>
</dbReference>
<proteinExistence type="predicted"/>
<gene>
    <name evidence="2" type="ORF">K4A83_08670</name>
</gene>
<organism evidence="2 3">
    <name type="scientific">Spirulina subsalsa FACHB-351</name>
    <dbReference type="NCBI Taxonomy" id="234711"/>
    <lineage>
        <taxon>Bacteria</taxon>
        <taxon>Bacillati</taxon>
        <taxon>Cyanobacteriota</taxon>
        <taxon>Cyanophyceae</taxon>
        <taxon>Spirulinales</taxon>
        <taxon>Spirulinaceae</taxon>
        <taxon>Spirulina</taxon>
    </lineage>
</organism>